<reference evidence="3" key="1">
    <citation type="submission" date="2015-11" db="EMBL/GenBank/DDBJ databases">
        <authorList>
            <person name="Seth-Smith H.M.B."/>
        </authorList>
    </citation>
    <scope>NUCLEOTIDE SEQUENCE [LARGE SCALE GENOMIC DNA]</scope>
    <source>
        <strain evidence="3">2013Ark11</strain>
    </source>
</reference>
<keyword evidence="1" id="KW-0812">Transmembrane</keyword>
<name>A0A0S4M4Y2_9BURK</name>
<protein>
    <submittedName>
        <fullName evidence="2">Putative membrane protein (Partial)</fullName>
    </submittedName>
</protein>
<dbReference type="Proteomes" id="UP000198651">
    <property type="component" value="Chromosome I"/>
</dbReference>
<accession>A0A0S4M4Y2</accession>
<evidence type="ECO:0000313" key="3">
    <source>
        <dbReference type="Proteomes" id="UP000198651"/>
    </source>
</evidence>
<keyword evidence="1" id="KW-1133">Transmembrane helix</keyword>
<feature type="transmembrane region" description="Helical" evidence="1">
    <location>
        <begin position="246"/>
        <end position="270"/>
    </location>
</feature>
<organism evidence="2 3">
    <name type="scientific">Candidatus Ichthyocystis hellenicum</name>
    <dbReference type="NCBI Taxonomy" id="1561003"/>
    <lineage>
        <taxon>Bacteria</taxon>
        <taxon>Pseudomonadati</taxon>
        <taxon>Pseudomonadota</taxon>
        <taxon>Betaproteobacteria</taxon>
        <taxon>Burkholderiales</taxon>
        <taxon>Candidatus Ichthyocystis</taxon>
    </lineage>
</organism>
<feature type="transmembrane region" description="Helical" evidence="1">
    <location>
        <begin position="213"/>
        <end position="234"/>
    </location>
</feature>
<feature type="transmembrane region" description="Helical" evidence="1">
    <location>
        <begin position="440"/>
        <end position="461"/>
    </location>
</feature>
<dbReference type="AlphaFoldDB" id="A0A0S4M4Y2"/>
<feature type="transmembrane region" description="Helical" evidence="1">
    <location>
        <begin position="408"/>
        <end position="428"/>
    </location>
</feature>
<dbReference type="EMBL" id="LN906597">
    <property type="protein sequence ID" value="CUT17192.1"/>
    <property type="molecule type" value="Genomic_DNA"/>
</dbReference>
<proteinExistence type="predicted"/>
<keyword evidence="3" id="KW-1185">Reference proteome</keyword>
<evidence type="ECO:0000313" key="2">
    <source>
        <dbReference type="EMBL" id="CUT17192.1"/>
    </source>
</evidence>
<evidence type="ECO:0000256" key="1">
    <source>
        <dbReference type="SAM" id="Phobius"/>
    </source>
</evidence>
<keyword evidence="1" id="KW-0472">Membrane</keyword>
<sequence length="470" mass="52351">MLFPSIVWKNNPNKVELNLFWIRDHCPPHYVLCGKLLLRVKLHLLGEIAPPLNNDQSPSSRAVILPSLVADSSSENMSSLIRRRGSYFNAYDESRLRQQMAAGGARIFDFGSLHCDTVLEGSLAQPTLQSMAAALESVSSARYLGAHCRSLIVTSILDAGDGIMHLSGKIMMKMGLEYRRRNISFRVRVISFGLLTHISRVGNARCCIMSPCFFTWGACVVVNSTLFFLFGRSVHYLCNVPGVGSLPMALCALIAMMVCLPSGFLLVAAIRNDYMSKLFAGDNIMSFWHKFRSIITDLSADSIFPVTLKYKLQEVVEEVTALSPPPYMNSDFSPPAYVEVAEVQPHPLDDERPLFLSFELLRVDAGVMNMVFSAASSSTVNRYRMRIGYDFNQSGCTFLPRCVGNCFFYRYFCLMMSFFFSGMVSGFFGGLEIVSDWLGMFYLMCSLLSVFILGAAAGFSYKPSRIGGNR</sequence>
<gene>
    <name evidence="2" type="ORF">Ark11_0337</name>
</gene>